<dbReference type="AlphaFoldDB" id="A0A4R8DV59"/>
<dbReference type="InterPro" id="IPR016024">
    <property type="entry name" value="ARM-type_fold"/>
</dbReference>
<reference evidence="1 2" key="1">
    <citation type="submission" date="2019-03" db="EMBL/GenBank/DDBJ databases">
        <title>Genomic Encyclopedia of Type Strains, Phase IV (KMG-IV): sequencing the most valuable type-strain genomes for metagenomic binning, comparative biology and taxonomic classification.</title>
        <authorList>
            <person name="Goeker M."/>
        </authorList>
    </citation>
    <scope>NUCLEOTIDE SEQUENCE [LARGE SCALE GENOMIC DNA]</scope>
    <source>
        <strain evidence="1 2">DSM 100059</strain>
    </source>
</reference>
<keyword evidence="2" id="KW-1185">Reference proteome</keyword>
<dbReference type="SUPFAM" id="SSF48371">
    <property type="entry name" value="ARM repeat"/>
    <property type="match status" value="1"/>
</dbReference>
<evidence type="ECO:0000313" key="2">
    <source>
        <dbReference type="Proteomes" id="UP000294498"/>
    </source>
</evidence>
<dbReference type="RefSeq" id="WP_133994918.1">
    <property type="nucleotide sequence ID" value="NZ_SODV01000001.1"/>
</dbReference>
<protein>
    <recommendedName>
        <fullName evidence="3">HEAT repeat protein</fullName>
    </recommendedName>
</protein>
<dbReference type="Proteomes" id="UP000294498">
    <property type="component" value="Unassembled WGS sequence"/>
</dbReference>
<organism evidence="1 2">
    <name type="scientific">Dinghuibacter silviterrae</name>
    <dbReference type="NCBI Taxonomy" id="1539049"/>
    <lineage>
        <taxon>Bacteria</taxon>
        <taxon>Pseudomonadati</taxon>
        <taxon>Bacteroidota</taxon>
        <taxon>Chitinophagia</taxon>
        <taxon>Chitinophagales</taxon>
        <taxon>Chitinophagaceae</taxon>
        <taxon>Dinghuibacter</taxon>
    </lineage>
</organism>
<dbReference type="OrthoDB" id="667893at2"/>
<accession>A0A4R8DV59</accession>
<sequence length="175" mass="19859">MNIRQALLEEHSRQQTLRIAGYIGDDPERFEALMSIFFGDEPRLIQRSAWTLSYVIRKHPTLITPYLAQTIDLLGRPGLPTAVPRNILRILQDITVPITLQGHLMDYCFRAVSDPSTPIAVKAFSLTVLHNLSFTYPEILPELETVIHERLPYETAAFRSRARKILAAKPPAARS</sequence>
<name>A0A4R8DV59_9BACT</name>
<evidence type="ECO:0000313" key="1">
    <source>
        <dbReference type="EMBL" id="TDX02300.1"/>
    </source>
</evidence>
<gene>
    <name evidence="1" type="ORF">EDB95_3355</name>
</gene>
<evidence type="ECO:0008006" key="3">
    <source>
        <dbReference type="Google" id="ProtNLM"/>
    </source>
</evidence>
<dbReference type="EMBL" id="SODV01000001">
    <property type="protein sequence ID" value="TDX02300.1"/>
    <property type="molecule type" value="Genomic_DNA"/>
</dbReference>
<comment type="caution">
    <text evidence="1">The sequence shown here is derived from an EMBL/GenBank/DDBJ whole genome shotgun (WGS) entry which is preliminary data.</text>
</comment>
<proteinExistence type="predicted"/>